<proteinExistence type="predicted"/>
<keyword evidence="2" id="KW-1185">Reference proteome</keyword>
<reference evidence="3" key="2">
    <citation type="submission" date="2020-10" db="UniProtKB">
        <authorList>
            <consortium name="WormBaseParasite"/>
        </authorList>
    </citation>
    <scope>IDENTIFICATION</scope>
</reference>
<sequence>MSSIKAETNPYHLPKHPETSSHPSTTPKKRSSVKKYMHKVKCQRPSRRLVTKFISHSRGCPALASGPVLSTFRKTSQAKIVARKEKNIQFDENVKRVHFDALPFNDSNKTK</sequence>
<evidence type="ECO:0000313" key="3">
    <source>
        <dbReference type="WBParaSite" id="Pan_g3410.t1"/>
    </source>
</evidence>
<evidence type="ECO:0000313" key="2">
    <source>
        <dbReference type="Proteomes" id="UP000492821"/>
    </source>
</evidence>
<name>A0A7E4VUN4_PANRE</name>
<reference evidence="2" key="1">
    <citation type="journal article" date="2013" name="Genetics">
        <title>The draft genome and transcriptome of Panagrellus redivivus are shaped by the harsh demands of a free-living lifestyle.</title>
        <authorList>
            <person name="Srinivasan J."/>
            <person name="Dillman A.R."/>
            <person name="Macchietto M.G."/>
            <person name="Heikkinen L."/>
            <person name="Lakso M."/>
            <person name="Fracchia K.M."/>
            <person name="Antoshechkin I."/>
            <person name="Mortazavi A."/>
            <person name="Wong G."/>
            <person name="Sternberg P.W."/>
        </authorList>
    </citation>
    <scope>NUCLEOTIDE SEQUENCE [LARGE SCALE GENOMIC DNA]</scope>
    <source>
        <strain evidence="2">MT8872</strain>
    </source>
</reference>
<protein>
    <submittedName>
        <fullName evidence="3">Histone domain-containing protein</fullName>
    </submittedName>
</protein>
<dbReference type="Proteomes" id="UP000492821">
    <property type="component" value="Unassembled WGS sequence"/>
</dbReference>
<feature type="compositionally biased region" description="Basic residues" evidence="1">
    <location>
        <begin position="27"/>
        <end position="41"/>
    </location>
</feature>
<feature type="region of interest" description="Disordered" evidence="1">
    <location>
        <begin position="1"/>
        <end position="41"/>
    </location>
</feature>
<dbReference type="AlphaFoldDB" id="A0A7E4VUN4"/>
<evidence type="ECO:0000256" key="1">
    <source>
        <dbReference type="SAM" id="MobiDB-lite"/>
    </source>
</evidence>
<accession>A0A7E4VUN4</accession>
<dbReference type="WBParaSite" id="Pan_g3410.t1">
    <property type="protein sequence ID" value="Pan_g3410.t1"/>
    <property type="gene ID" value="Pan_g3410"/>
</dbReference>
<organism evidence="2 3">
    <name type="scientific">Panagrellus redivivus</name>
    <name type="common">Microworm</name>
    <dbReference type="NCBI Taxonomy" id="6233"/>
    <lineage>
        <taxon>Eukaryota</taxon>
        <taxon>Metazoa</taxon>
        <taxon>Ecdysozoa</taxon>
        <taxon>Nematoda</taxon>
        <taxon>Chromadorea</taxon>
        <taxon>Rhabditida</taxon>
        <taxon>Tylenchina</taxon>
        <taxon>Panagrolaimomorpha</taxon>
        <taxon>Panagrolaimoidea</taxon>
        <taxon>Panagrolaimidae</taxon>
        <taxon>Panagrellus</taxon>
    </lineage>
</organism>